<evidence type="ECO:0000313" key="2">
    <source>
        <dbReference type="EMBL" id="TKA34118.1"/>
    </source>
</evidence>
<keyword evidence="3" id="KW-1185">Reference proteome</keyword>
<evidence type="ECO:0008006" key="4">
    <source>
        <dbReference type="Google" id="ProtNLM"/>
    </source>
</evidence>
<dbReference type="PANTHER" id="PTHR37012">
    <property type="entry name" value="B-ZIP TRANSCRIPTION FACTOR (EUROFUNG)-RELATED"/>
    <property type="match status" value="1"/>
</dbReference>
<dbReference type="AlphaFoldDB" id="A0A4U0UF00"/>
<accession>A0A4U0UF00</accession>
<name>A0A4U0UF00_9PEZI</name>
<evidence type="ECO:0000256" key="1">
    <source>
        <dbReference type="SAM" id="MobiDB-lite"/>
    </source>
</evidence>
<dbReference type="Proteomes" id="UP000308549">
    <property type="component" value="Unassembled WGS sequence"/>
</dbReference>
<evidence type="ECO:0000313" key="3">
    <source>
        <dbReference type="Proteomes" id="UP000308549"/>
    </source>
</evidence>
<dbReference type="EMBL" id="NAJL01000001">
    <property type="protein sequence ID" value="TKA34118.1"/>
    <property type="molecule type" value="Genomic_DNA"/>
</dbReference>
<feature type="compositionally biased region" description="Basic and acidic residues" evidence="1">
    <location>
        <begin position="46"/>
        <end position="58"/>
    </location>
</feature>
<sequence length="595" mass="66008">MSVSGSSTASPPEVPDATVNLQDGRKRKASGQPGSRGVANLTPEQLSRKRANDRDAQRGIRTRAKQTLEAKDRRIAELESQQPHQDLQKVKDELNKVCAERDILRERLERIVGIATGPMGTQGIGGYHSPPTHYDTHSLQAFQRPSQPPGSLSGELSFDDLLNIDPKMLTPDAGEAELACVTAQQEPLPTVQQNRQKYPHQQQDYLPSTASAGGYAEYQHQPQHQVAAGANMNYSTTQTSPVSPTATAGGASQHYQQQQQPQYGYHGVFRESQHTSQPGPTNQHNGGRHGIDFVLHDNQHEPKVNGMTTVDGIATVVGIFSQLPNNSGFTCPLDRLLLDCANECRRSLANGEPTIEVLGPFYPSFEALLVSNPEERDSCHRISKTLVDIIVRFPDISGLPEKVAVLYVMFLVLRWVVCPCESCYERMPEWIRPVVGQMQGRDEGDSTGHAVWIDHLPWYVCDGDDDVSGFSDLLRERKGHENIAAAVFVAEMLTGDINRPRMRALLSTTHPKQFDQFFVPFTRTLSLNWPPATTEGSRDVLVPSPQDDTDGKYPTSLTINPDFEEHLRDLSNWSLGREFASEFPDLMDEGIRMEG</sequence>
<feature type="region of interest" description="Disordered" evidence="1">
    <location>
        <begin position="1"/>
        <end position="71"/>
    </location>
</feature>
<organism evidence="2 3">
    <name type="scientific">Salinomyces thailandicus</name>
    <dbReference type="NCBI Taxonomy" id="706561"/>
    <lineage>
        <taxon>Eukaryota</taxon>
        <taxon>Fungi</taxon>
        <taxon>Dikarya</taxon>
        <taxon>Ascomycota</taxon>
        <taxon>Pezizomycotina</taxon>
        <taxon>Dothideomycetes</taxon>
        <taxon>Dothideomycetidae</taxon>
        <taxon>Mycosphaerellales</taxon>
        <taxon>Teratosphaeriaceae</taxon>
        <taxon>Salinomyces</taxon>
    </lineage>
</organism>
<reference evidence="2 3" key="1">
    <citation type="submission" date="2017-03" db="EMBL/GenBank/DDBJ databases">
        <title>Genomes of endolithic fungi from Antarctica.</title>
        <authorList>
            <person name="Coleine C."/>
            <person name="Masonjones S."/>
            <person name="Stajich J.E."/>
        </authorList>
    </citation>
    <scope>NUCLEOTIDE SEQUENCE [LARGE SCALE GENOMIC DNA]</scope>
    <source>
        <strain evidence="2 3">CCFEE 6315</strain>
    </source>
</reference>
<dbReference type="OrthoDB" id="4161589at2759"/>
<dbReference type="InterPro" id="IPR021833">
    <property type="entry name" value="DUF3425"/>
</dbReference>
<feature type="compositionally biased region" description="Polar residues" evidence="1">
    <location>
        <begin position="234"/>
        <end position="246"/>
    </location>
</feature>
<comment type="caution">
    <text evidence="2">The sequence shown here is derived from an EMBL/GenBank/DDBJ whole genome shotgun (WGS) entry which is preliminary data.</text>
</comment>
<feature type="region of interest" description="Disordered" evidence="1">
    <location>
        <begin position="234"/>
        <end position="261"/>
    </location>
</feature>
<dbReference type="CDD" id="cd14688">
    <property type="entry name" value="bZIP_YAP"/>
    <property type="match status" value="1"/>
</dbReference>
<protein>
    <recommendedName>
        <fullName evidence="4">BZIP transcription factor</fullName>
    </recommendedName>
</protein>
<feature type="region of interest" description="Disordered" evidence="1">
    <location>
        <begin position="532"/>
        <end position="553"/>
    </location>
</feature>
<proteinExistence type="predicted"/>
<dbReference type="Pfam" id="PF11905">
    <property type="entry name" value="DUF3425"/>
    <property type="match status" value="1"/>
</dbReference>
<gene>
    <name evidence="2" type="ORF">B0A50_00098</name>
</gene>
<feature type="compositionally biased region" description="Polar residues" evidence="1">
    <location>
        <begin position="1"/>
        <end position="10"/>
    </location>
</feature>